<feature type="transmembrane region" description="Helical" evidence="4">
    <location>
        <begin position="12"/>
        <end position="35"/>
    </location>
</feature>
<protein>
    <submittedName>
        <fullName evidence="6">Helix-turn-helix domain-containing protein</fullName>
    </submittedName>
</protein>
<dbReference type="RefSeq" id="WP_119848275.1">
    <property type="nucleotide sequence ID" value="NZ_CP032412.1"/>
</dbReference>
<sequence>MVTNKWRIRRSLFWKISISYLFVLVIPILISSFVYNTAVQAVKKDAMQHNLQMLEQTRLIMDARLKEIEGIGRQIVLDSKMNSLMNSRDIEEGSPKQYLVWKSVHDSPNFHPINTFVLNHFVFFRNNSVIISSDTAFPDIEWFWKSLFRDNASHDKQQFQRMLWEQFHQSTFLTGSQVTLDKKQHQVLYYLHSFPVDAINNPLGVVLILIDQHQINQLLSKLDIGERGLIYISDNEGNIVTSVTGKQTKIAPEELEGTSNKDGFFKTDHGDQLYISQVVSSLNGWKYVSAVPASMVLAKVHHIKNVTTAAALITIVLGTFLAFFLGYRDWKPIKQLLQQLRGWMGNGEEGHTNEYSYLKDSISQLIQNHHQLNEKVQEHIPLLQQAFFRRLLYGEFINDKEIEIFQSNIGMELSDRSFFVLLLRLDEGKGNTSEASLEEIRMLKIVINNAIEGYMKHLTYFQYDIDEYKFALIIEYNDEDKERQNGIEGVIKIMQNITSSLDHLCHMRLSFAFGRIYKGIRDISMSFYEAKQALEYVLSKNLEQRFACYEDIPQESDKYYFPIDLELRLVNSIKSGNQTDVEQVLTLLYNENFATRNLSLPDAEQFLYLMIGAVSRGIDQTKDMAIHELYIEIQQRNEVIEELFIKIGKAFLRYCEAIHFNDQCAKTELRNQVKIFIQQNFVRDDLTLAMVADEFRITETMMYHLIKDYLGMTFSDYIESLRITRACELLRNREVPIKEVALMVGYSSDRSFRRAFKRVMGVSPMAYSS</sequence>
<dbReference type="EMBL" id="CP032412">
    <property type="protein sequence ID" value="AYB44375.1"/>
    <property type="molecule type" value="Genomic_DNA"/>
</dbReference>
<dbReference type="InterPro" id="IPR009057">
    <property type="entry name" value="Homeodomain-like_sf"/>
</dbReference>
<keyword evidence="2" id="KW-0238">DNA-binding</keyword>
<dbReference type="PANTHER" id="PTHR43280:SF28">
    <property type="entry name" value="HTH-TYPE TRANSCRIPTIONAL ACTIVATOR RHAS"/>
    <property type="match status" value="1"/>
</dbReference>
<name>A0A385TTC9_PAELA</name>
<keyword evidence="7" id="KW-1185">Reference proteome</keyword>
<dbReference type="InterPro" id="IPR020449">
    <property type="entry name" value="Tscrpt_reg_AraC-type_HTH"/>
</dbReference>
<dbReference type="GO" id="GO:0003700">
    <property type="term" value="F:DNA-binding transcription factor activity"/>
    <property type="evidence" value="ECO:0007669"/>
    <property type="project" value="InterPro"/>
</dbReference>
<accession>A0A385TTC9</accession>
<evidence type="ECO:0000256" key="3">
    <source>
        <dbReference type="ARBA" id="ARBA00023163"/>
    </source>
</evidence>
<dbReference type="PROSITE" id="PS01124">
    <property type="entry name" value="HTH_ARAC_FAMILY_2"/>
    <property type="match status" value="1"/>
</dbReference>
<feature type="domain" description="HTH araC/xylS-type" evidence="5">
    <location>
        <begin position="671"/>
        <end position="769"/>
    </location>
</feature>
<evidence type="ECO:0000256" key="2">
    <source>
        <dbReference type="ARBA" id="ARBA00023125"/>
    </source>
</evidence>
<keyword evidence="4" id="KW-0812">Transmembrane</keyword>
<dbReference type="PRINTS" id="PR00032">
    <property type="entry name" value="HTHARAC"/>
</dbReference>
<organism evidence="6 7">
    <name type="scientific">Paenibacillus lautus</name>
    <name type="common">Bacillus lautus</name>
    <dbReference type="NCBI Taxonomy" id="1401"/>
    <lineage>
        <taxon>Bacteria</taxon>
        <taxon>Bacillati</taxon>
        <taxon>Bacillota</taxon>
        <taxon>Bacilli</taxon>
        <taxon>Bacillales</taxon>
        <taxon>Paenibacillaceae</taxon>
        <taxon>Paenibacillus</taxon>
    </lineage>
</organism>
<evidence type="ECO:0000259" key="5">
    <source>
        <dbReference type="PROSITE" id="PS01124"/>
    </source>
</evidence>
<dbReference type="KEGG" id="plw:D5F53_14235"/>
<dbReference type="Proteomes" id="UP000266552">
    <property type="component" value="Chromosome"/>
</dbReference>
<dbReference type="Pfam" id="PF12833">
    <property type="entry name" value="HTH_18"/>
    <property type="match status" value="1"/>
</dbReference>
<dbReference type="Gene3D" id="3.30.450.20">
    <property type="entry name" value="PAS domain"/>
    <property type="match status" value="1"/>
</dbReference>
<dbReference type="AlphaFoldDB" id="A0A385TTC9"/>
<gene>
    <name evidence="6" type="ORF">D5F53_14235</name>
</gene>
<feature type="transmembrane region" description="Helical" evidence="4">
    <location>
        <begin position="309"/>
        <end position="327"/>
    </location>
</feature>
<dbReference type="GO" id="GO:0043565">
    <property type="term" value="F:sequence-specific DNA binding"/>
    <property type="evidence" value="ECO:0007669"/>
    <property type="project" value="InterPro"/>
</dbReference>
<evidence type="ECO:0000313" key="7">
    <source>
        <dbReference type="Proteomes" id="UP000266552"/>
    </source>
</evidence>
<dbReference type="SMART" id="SM00342">
    <property type="entry name" value="HTH_ARAC"/>
    <property type="match status" value="1"/>
</dbReference>
<keyword evidence="1" id="KW-0805">Transcription regulation</keyword>
<dbReference type="InterPro" id="IPR018060">
    <property type="entry name" value="HTH_AraC"/>
</dbReference>
<dbReference type="InterPro" id="IPR018062">
    <property type="entry name" value="HTH_AraC-typ_CS"/>
</dbReference>
<keyword evidence="4" id="KW-0472">Membrane</keyword>
<dbReference type="PROSITE" id="PS00041">
    <property type="entry name" value="HTH_ARAC_FAMILY_1"/>
    <property type="match status" value="1"/>
</dbReference>
<dbReference type="Gene3D" id="1.10.10.60">
    <property type="entry name" value="Homeodomain-like"/>
    <property type="match status" value="2"/>
</dbReference>
<keyword evidence="3" id="KW-0804">Transcription</keyword>
<keyword evidence="4" id="KW-1133">Transmembrane helix</keyword>
<evidence type="ECO:0000256" key="1">
    <source>
        <dbReference type="ARBA" id="ARBA00023015"/>
    </source>
</evidence>
<evidence type="ECO:0000313" key="6">
    <source>
        <dbReference type="EMBL" id="AYB44375.1"/>
    </source>
</evidence>
<dbReference type="SUPFAM" id="SSF46689">
    <property type="entry name" value="Homeodomain-like"/>
    <property type="match status" value="1"/>
</dbReference>
<proteinExistence type="predicted"/>
<dbReference type="PANTHER" id="PTHR43280">
    <property type="entry name" value="ARAC-FAMILY TRANSCRIPTIONAL REGULATOR"/>
    <property type="match status" value="1"/>
</dbReference>
<reference evidence="6 7" key="1">
    <citation type="submission" date="2018-09" db="EMBL/GenBank/DDBJ databases">
        <title>Genome Sequence of Paenibacillus lautus Strain E7593-69, Azo Dye-Degrading Bacteria, Isolated from Commercial Tattoo Inks.</title>
        <authorList>
            <person name="Nho S.W."/>
            <person name="Kim S.-J."/>
            <person name="Kweon O."/>
            <person name="Cerniglia C.E."/>
        </authorList>
    </citation>
    <scope>NUCLEOTIDE SEQUENCE [LARGE SCALE GENOMIC DNA]</scope>
    <source>
        <strain evidence="6 7">E7593-69</strain>
    </source>
</reference>
<evidence type="ECO:0000256" key="4">
    <source>
        <dbReference type="SAM" id="Phobius"/>
    </source>
</evidence>